<keyword evidence="6" id="KW-1185">Reference proteome</keyword>
<feature type="transmembrane region" description="Helical" evidence="2">
    <location>
        <begin position="776"/>
        <end position="793"/>
    </location>
</feature>
<dbReference type="Gene3D" id="3.60.10.10">
    <property type="entry name" value="Endonuclease/exonuclease/phosphatase"/>
    <property type="match status" value="1"/>
</dbReference>
<comment type="caution">
    <text evidence="5">The sequence shown here is derived from an EMBL/GenBank/DDBJ whole genome shotgun (WGS) entry which is preliminary data.</text>
</comment>
<keyword evidence="2" id="KW-0472">Membrane</keyword>
<keyword evidence="2" id="KW-0812">Transmembrane</keyword>
<evidence type="ECO:0000256" key="1">
    <source>
        <dbReference type="SAM" id="MobiDB-lite"/>
    </source>
</evidence>
<evidence type="ECO:0000259" key="4">
    <source>
        <dbReference type="Pfam" id="PF03372"/>
    </source>
</evidence>
<dbReference type="GO" id="GO:0003824">
    <property type="term" value="F:catalytic activity"/>
    <property type="evidence" value="ECO:0007669"/>
    <property type="project" value="InterPro"/>
</dbReference>
<dbReference type="InterPro" id="IPR005135">
    <property type="entry name" value="Endo/exonuclease/phosphatase"/>
</dbReference>
<name>A7B9H3_9ACTO</name>
<dbReference type="eggNOG" id="COG2374">
    <property type="taxonomic scope" value="Bacteria"/>
</dbReference>
<feature type="compositionally biased region" description="Low complexity" evidence="1">
    <location>
        <begin position="51"/>
        <end position="71"/>
    </location>
</feature>
<dbReference type="Proteomes" id="UP000003553">
    <property type="component" value="Unassembled WGS sequence"/>
</dbReference>
<feature type="compositionally biased region" description="Low complexity" evidence="1">
    <location>
        <begin position="711"/>
        <end position="753"/>
    </location>
</feature>
<dbReference type="CDD" id="cd04486">
    <property type="entry name" value="YhcR_OBF_like"/>
    <property type="match status" value="1"/>
</dbReference>
<protein>
    <submittedName>
        <fullName evidence="5">LPXTG-motif cell wall anchor domain protein</fullName>
    </submittedName>
</protein>
<evidence type="ECO:0000256" key="2">
    <source>
        <dbReference type="SAM" id="Phobius"/>
    </source>
</evidence>
<accession>A7B9H3</accession>
<dbReference type="RefSeq" id="WP_003790456.1">
    <property type="nucleotide sequence ID" value="NZ_DS264586.1"/>
</dbReference>
<feature type="signal peptide" evidence="3">
    <location>
        <begin position="1"/>
        <end position="27"/>
    </location>
</feature>
<reference evidence="5" key="1">
    <citation type="submission" date="2007-04" db="EMBL/GenBank/DDBJ databases">
        <authorList>
            <person name="Fulton L."/>
            <person name="Clifton S."/>
            <person name="Fulton B."/>
            <person name="Xu J."/>
            <person name="Minx P."/>
            <person name="Pepin K.H."/>
            <person name="Johnson M."/>
            <person name="Thiruvilangam P."/>
            <person name="Bhonagiri V."/>
            <person name="Nash W.E."/>
            <person name="Mardis E.R."/>
            <person name="Wilson R.K."/>
        </authorList>
    </citation>
    <scope>NUCLEOTIDE SEQUENCE [LARGE SCALE GENOMIC DNA]</scope>
    <source>
        <strain evidence="5">ATCC 17982</strain>
    </source>
</reference>
<reference evidence="5" key="2">
    <citation type="submission" date="2015-05" db="EMBL/GenBank/DDBJ databases">
        <title>Draft genome sequence of Actinomyces odontolyticus (ATCC 17982).</title>
        <authorList>
            <person name="Sudarsanam P."/>
            <person name="Ley R."/>
            <person name="Guruge J."/>
            <person name="Turnbaugh P.J."/>
            <person name="Mahowald M."/>
            <person name="Liep D."/>
            <person name="Gordon J."/>
        </authorList>
    </citation>
    <scope>NUCLEOTIDE SEQUENCE</scope>
    <source>
        <strain evidence="5">ATCC 17982</strain>
    </source>
</reference>
<evidence type="ECO:0000313" key="6">
    <source>
        <dbReference type="Proteomes" id="UP000003553"/>
    </source>
</evidence>
<sequence>MRYGTRTLAVFGALALSAAGLVPASWAVDAHRSDSAQSGQVTQSGWPGVSQADAAQPQSAAAQPVQPTQPAETSLPEGSAQSGETGPGLVDTPIPDIQAVGEGDDSAMAGATVTTLGVVTAAYPASESGLGATLDGYTIQTPGSGGAWEPGRTRSDGLFVYAGKKGEIPAPGTCVRVTGMVGEFPATSAKGNPQSLTQLAATVVNTVEGCAAPTPTPLTQVPSPSEAEAYESMLLAPQGTWTITDNYQTNQYGTLTLTPGESPLRSATDVVAPGQAARDYEAANAARAIALDDGTNTNLLKGAATEVAYAYLANGAPARVGYHVAFDAPVVLETRHGTTVFQPTAMVAAHPDRSPVTITGNRPGVPTVGGDTRVATFNVLNYFSDLGVDESGCSGYPDRTGAFVTAKKCKVRGAFSREAFANQEAKIVAAINALGADVVALEEIENPVAVGVGTDRDASLARLVEALNKDAGAGTWAYVPSPQAVPEAEDVIRVAFIYKPATVAPVGPSLIHDDPAFTGLARQPLAQEFARVAGERSAPASFVVVANHFKSKGSVPEGAPAGNVDSGDGQGNANAIRVAQAGALASFAARFADKPTLLVGDFNSYSQEDPIKALEAAGWERVSGAGEASYVYAGRSGSLDHVFANAAAKPLLAGVTSWAINAQESIAFEYSRAGMNAHLAVEADNPYRSSDHNPEIIGLTLLGGHTPAPMPSAEPSAAPTTSPSASPSPSAEPSADPSASPAPAPSRAAPASSRKTHTRAATVGGLPRTGSDTDRAIGLGIILAAAGGGLMVLSRRTRRRG</sequence>
<evidence type="ECO:0000313" key="5">
    <source>
        <dbReference type="EMBL" id="EDN79847.1"/>
    </source>
</evidence>
<dbReference type="AlphaFoldDB" id="A7B9H3"/>
<dbReference type="InterPro" id="IPR047971">
    <property type="entry name" value="ExeM-like"/>
</dbReference>
<keyword evidence="2" id="KW-1133">Transmembrane helix</keyword>
<dbReference type="HOGENOM" id="CLU_006338_2_0_11"/>
<dbReference type="PANTHER" id="PTHR42834">
    <property type="entry name" value="ENDONUCLEASE/EXONUCLEASE/PHOSPHATASE FAMILY PROTEIN (AFU_ORTHOLOGUE AFUA_3G09210)"/>
    <property type="match status" value="1"/>
</dbReference>
<feature type="chain" id="PRO_5002706654" evidence="3">
    <location>
        <begin position="28"/>
        <end position="801"/>
    </location>
</feature>
<dbReference type="NCBIfam" id="NF033681">
    <property type="entry name" value="ExeM_NucH_DNase"/>
    <property type="match status" value="1"/>
</dbReference>
<organism evidence="5 6">
    <name type="scientific">Schaalia dentiphila ATCC 17982</name>
    <dbReference type="NCBI Taxonomy" id="411466"/>
    <lineage>
        <taxon>Bacteria</taxon>
        <taxon>Bacillati</taxon>
        <taxon>Actinomycetota</taxon>
        <taxon>Actinomycetes</taxon>
        <taxon>Actinomycetales</taxon>
        <taxon>Actinomycetaceae</taxon>
        <taxon>Schaalia</taxon>
        <taxon>Schaalia dentiphila</taxon>
    </lineage>
</organism>
<evidence type="ECO:0000256" key="3">
    <source>
        <dbReference type="SAM" id="SignalP"/>
    </source>
</evidence>
<dbReference type="InterPro" id="IPR036691">
    <property type="entry name" value="Endo/exonu/phosph_ase_sf"/>
</dbReference>
<dbReference type="CDD" id="cd10283">
    <property type="entry name" value="MnuA_DNase1-like"/>
    <property type="match status" value="1"/>
</dbReference>
<dbReference type="SUPFAM" id="SSF56219">
    <property type="entry name" value="DNase I-like"/>
    <property type="match status" value="1"/>
</dbReference>
<gene>
    <name evidence="5" type="ORF">ACTODO_00275</name>
</gene>
<dbReference type="EMBL" id="AAYI02000004">
    <property type="protein sequence ID" value="EDN79847.1"/>
    <property type="molecule type" value="Genomic_DNA"/>
</dbReference>
<dbReference type="PANTHER" id="PTHR42834:SF1">
    <property type="entry name" value="ENDONUCLEASE_EXONUCLEASE_PHOSPHATASE FAMILY PROTEIN (AFU_ORTHOLOGUE AFUA_3G09210)"/>
    <property type="match status" value="1"/>
</dbReference>
<feature type="domain" description="Endonuclease/exonuclease/phosphatase" evidence="4">
    <location>
        <begin position="416"/>
        <end position="692"/>
    </location>
</feature>
<keyword evidence="3" id="KW-0732">Signal</keyword>
<feature type="region of interest" description="Disordered" evidence="1">
    <location>
        <begin position="692"/>
        <end position="774"/>
    </location>
</feature>
<proteinExistence type="predicted"/>
<dbReference type="Pfam" id="PF03372">
    <property type="entry name" value="Exo_endo_phos"/>
    <property type="match status" value="1"/>
</dbReference>
<feature type="region of interest" description="Disordered" evidence="1">
    <location>
        <begin position="37"/>
        <end position="102"/>
    </location>
</feature>